<dbReference type="InterPro" id="IPR022134">
    <property type="entry name" value="DUF3667"/>
</dbReference>
<keyword evidence="3" id="KW-1185">Reference proteome</keyword>
<reference evidence="2 3" key="1">
    <citation type="submission" date="2020-08" db="EMBL/GenBank/DDBJ databases">
        <title>A Genomic Blueprint of the Chicken Gut Microbiome.</title>
        <authorList>
            <person name="Gilroy R."/>
            <person name="Ravi A."/>
            <person name="Getino M."/>
            <person name="Pursley I."/>
            <person name="Horton D.L."/>
            <person name="Alikhan N.-F."/>
            <person name="Baker D."/>
            <person name="Gharbi K."/>
            <person name="Hall N."/>
            <person name="Watson M."/>
            <person name="Adriaenssens E.M."/>
            <person name="Foster-Nyarko E."/>
            <person name="Jarju S."/>
            <person name="Secka A."/>
            <person name="Antonio M."/>
            <person name="Oren A."/>
            <person name="Chaudhuri R."/>
            <person name="La Ragione R.M."/>
            <person name="Hildebrand F."/>
            <person name="Pallen M.J."/>
        </authorList>
    </citation>
    <scope>NUCLEOTIDE SEQUENCE [LARGE SCALE GENOMIC DNA]</scope>
    <source>
        <strain evidence="2 3">Sa1CVN1</strain>
    </source>
</reference>
<proteinExistence type="predicted"/>
<feature type="transmembrane region" description="Helical" evidence="1">
    <location>
        <begin position="169"/>
        <end position="193"/>
    </location>
</feature>
<feature type="transmembrane region" description="Helical" evidence="1">
    <location>
        <begin position="338"/>
        <end position="361"/>
    </location>
</feature>
<organism evidence="2 3">
    <name type="scientific">Phocaeicola intestinalis</name>
    <dbReference type="NCBI Taxonomy" id="2762212"/>
    <lineage>
        <taxon>Bacteria</taxon>
        <taxon>Pseudomonadati</taxon>
        <taxon>Bacteroidota</taxon>
        <taxon>Bacteroidia</taxon>
        <taxon>Bacteroidales</taxon>
        <taxon>Bacteroidaceae</taxon>
        <taxon>Phocaeicola</taxon>
    </lineage>
</organism>
<feature type="transmembrane region" description="Helical" evidence="1">
    <location>
        <begin position="308"/>
        <end position="326"/>
    </location>
</feature>
<keyword evidence="1" id="KW-1133">Transmembrane helix</keyword>
<dbReference type="Pfam" id="PF12412">
    <property type="entry name" value="DUF3667"/>
    <property type="match status" value="1"/>
</dbReference>
<comment type="caution">
    <text evidence="2">The sequence shown here is derived from an EMBL/GenBank/DDBJ whole genome shotgun (WGS) entry which is preliminary data.</text>
</comment>
<keyword evidence="1" id="KW-0472">Membrane</keyword>
<dbReference type="EMBL" id="JACSPP010000064">
    <property type="protein sequence ID" value="MBD8041691.1"/>
    <property type="molecule type" value="Genomic_DNA"/>
</dbReference>
<name>A0ABR8YBU6_9BACT</name>
<evidence type="ECO:0000256" key="1">
    <source>
        <dbReference type="SAM" id="Phobius"/>
    </source>
</evidence>
<feature type="transmembrane region" description="Helical" evidence="1">
    <location>
        <begin position="404"/>
        <end position="428"/>
    </location>
</feature>
<feature type="transmembrane region" description="Helical" evidence="1">
    <location>
        <begin position="12"/>
        <end position="30"/>
    </location>
</feature>
<evidence type="ECO:0000313" key="3">
    <source>
        <dbReference type="Proteomes" id="UP000620874"/>
    </source>
</evidence>
<dbReference type="Proteomes" id="UP000620874">
    <property type="component" value="Unassembled WGS sequence"/>
</dbReference>
<feature type="transmembrane region" description="Helical" evidence="1">
    <location>
        <begin position="373"/>
        <end position="392"/>
    </location>
</feature>
<keyword evidence="1" id="KW-0812">Transmembrane</keyword>
<gene>
    <name evidence="2" type="ORF">H9625_14840</name>
</gene>
<dbReference type="RefSeq" id="WP_191765114.1">
    <property type="nucleotide sequence ID" value="NZ_JACSPP010000064.1"/>
</dbReference>
<protein>
    <submittedName>
        <fullName evidence="2">DUF3667 domain-containing protein</fullName>
    </submittedName>
</protein>
<evidence type="ECO:0000313" key="2">
    <source>
        <dbReference type="EMBL" id="MBD8041691.1"/>
    </source>
</evidence>
<feature type="transmembrane region" description="Helical" evidence="1">
    <location>
        <begin position="36"/>
        <end position="53"/>
    </location>
</feature>
<accession>A0ABR8YBU6</accession>
<sequence length="434" mass="50790">MNRTSRTKKPIHIRQILWLLLLLFFCYYELFPLSEADTFFFPTLFLLSLWFTAQRRRILPLAWHNALASFLHPLTVRLRVFHIWQIRGNVAPPLNTKPCTCKNCGDTFTGNYCPRCGQSRNTPRYVLRGIVGNILRTVFRVDGKFAHTLLELLYRPGHMMRDFIRGRRIGYTLPLAMVFLMTAFYTLTAQLIIPEIREKKEEQTAKKNDVPLTKAETLQATIDKLELEKGQTDNPAMQKSLEISISETEKALAEIQRQDSIAGKPQFNSDLDEISSSVYTKVETWLEDVPFLANVWNLLKRWGHGNKAFHILLTLPLLAVATRWAFYRRRKPDMFNLMEHILIQAYIATQILLISTLVVPFNGTAHVDDLYEVPFWFIFLLFWWDYHQLYLYTWWRSFWKTVLMFTYCLVIVVILAMTGVLLLCLIQGTTTLHL</sequence>